<keyword evidence="2" id="KW-0560">Oxidoreductase</keyword>
<organism evidence="4 5">
    <name type="scientific">Nakamurella alba</name>
    <dbReference type="NCBI Taxonomy" id="2665158"/>
    <lineage>
        <taxon>Bacteria</taxon>
        <taxon>Bacillati</taxon>
        <taxon>Actinomycetota</taxon>
        <taxon>Actinomycetes</taxon>
        <taxon>Nakamurellales</taxon>
        <taxon>Nakamurellaceae</taxon>
        <taxon>Nakamurella</taxon>
    </lineage>
</organism>
<feature type="compositionally biased region" description="Pro residues" evidence="3">
    <location>
        <begin position="265"/>
        <end position="275"/>
    </location>
</feature>
<name>A0A7K1FSQ5_9ACTN</name>
<evidence type="ECO:0000256" key="1">
    <source>
        <dbReference type="ARBA" id="ARBA00006484"/>
    </source>
</evidence>
<dbReference type="EMBL" id="WLYK01000016">
    <property type="protein sequence ID" value="MTD17186.1"/>
    <property type="molecule type" value="Genomic_DNA"/>
</dbReference>
<sequence>MVGSGVNGAADPDSRGVALVTGGARNIGLAISRRLAADGLLVAVNGPDPAEVDRAVALIRADGGRAVPATADVSDDDAVDAMVLQVCDTVGVPDHLVNNAALPTVGRVPFLQAQVADWDTSFAVGARATFVVSRAVAARMAARGSGGIVMISSIGASRAHRGAVVYDAGKGAVEAAARAMALDLAPHGIRVNSVAPGSISNDRTAPVGTAAHAALAAAVPLGRVGDADDVAGVVAFLCSPAAAYLTGQVITVDGGLTAQARPPDAEPPSPTPTPLPEAGRP</sequence>
<dbReference type="PANTHER" id="PTHR43639:SF1">
    <property type="entry name" value="SHORT-CHAIN DEHYDROGENASE_REDUCTASE FAMILY PROTEIN"/>
    <property type="match status" value="1"/>
</dbReference>
<proteinExistence type="inferred from homology"/>
<dbReference type="Gene3D" id="3.40.50.720">
    <property type="entry name" value="NAD(P)-binding Rossmann-like Domain"/>
    <property type="match status" value="1"/>
</dbReference>
<feature type="region of interest" description="Disordered" evidence="3">
    <location>
        <begin position="257"/>
        <end position="281"/>
    </location>
</feature>
<evidence type="ECO:0000313" key="5">
    <source>
        <dbReference type="Proteomes" id="UP000460221"/>
    </source>
</evidence>
<evidence type="ECO:0000256" key="2">
    <source>
        <dbReference type="ARBA" id="ARBA00023002"/>
    </source>
</evidence>
<dbReference type="PRINTS" id="PR00081">
    <property type="entry name" value="GDHRDH"/>
</dbReference>
<evidence type="ECO:0000313" key="4">
    <source>
        <dbReference type="EMBL" id="MTD17186.1"/>
    </source>
</evidence>
<dbReference type="Proteomes" id="UP000460221">
    <property type="component" value="Unassembled WGS sequence"/>
</dbReference>
<dbReference type="GO" id="GO:0016491">
    <property type="term" value="F:oxidoreductase activity"/>
    <property type="evidence" value="ECO:0007669"/>
    <property type="project" value="UniProtKB-KW"/>
</dbReference>
<reference evidence="4 5" key="1">
    <citation type="submission" date="2019-11" db="EMBL/GenBank/DDBJ databases">
        <authorList>
            <person name="Jiang L.-Q."/>
        </authorList>
    </citation>
    <scope>NUCLEOTIDE SEQUENCE [LARGE SCALE GENOMIC DNA]</scope>
    <source>
        <strain evidence="4 5">YIM 132087</strain>
    </source>
</reference>
<gene>
    <name evidence="4" type="ORF">GIS00_24945</name>
</gene>
<dbReference type="PRINTS" id="PR00080">
    <property type="entry name" value="SDRFAMILY"/>
</dbReference>
<dbReference type="InterPro" id="IPR036291">
    <property type="entry name" value="NAD(P)-bd_dom_sf"/>
</dbReference>
<dbReference type="InterPro" id="IPR002347">
    <property type="entry name" value="SDR_fam"/>
</dbReference>
<dbReference type="AlphaFoldDB" id="A0A7K1FSQ5"/>
<comment type="similarity">
    <text evidence="1">Belongs to the short-chain dehydrogenases/reductases (SDR) family.</text>
</comment>
<dbReference type="PANTHER" id="PTHR43639">
    <property type="entry name" value="OXIDOREDUCTASE, SHORT-CHAIN DEHYDROGENASE/REDUCTASE FAMILY (AFU_ORTHOLOGUE AFUA_5G02870)"/>
    <property type="match status" value="1"/>
</dbReference>
<comment type="caution">
    <text evidence="4">The sequence shown here is derived from an EMBL/GenBank/DDBJ whole genome shotgun (WGS) entry which is preliminary data.</text>
</comment>
<accession>A0A7K1FSQ5</accession>
<keyword evidence="5" id="KW-1185">Reference proteome</keyword>
<protein>
    <submittedName>
        <fullName evidence="4">SDR family oxidoreductase</fullName>
    </submittedName>
</protein>
<dbReference type="SUPFAM" id="SSF51735">
    <property type="entry name" value="NAD(P)-binding Rossmann-fold domains"/>
    <property type="match status" value="1"/>
</dbReference>
<dbReference type="FunFam" id="3.40.50.720:FF:000173">
    <property type="entry name" value="3-oxoacyl-[acyl-carrier protein] reductase"/>
    <property type="match status" value="1"/>
</dbReference>
<dbReference type="Pfam" id="PF13561">
    <property type="entry name" value="adh_short_C2"/>
    <property type="match status" value="1"/>
</dbReference>
<evidence type="ECO:0000256" key="3">
    <source>
        <dbReference type="SAM" id="MobiDB-lite"/>
    </source>
</evidence>